<organism evidence="2 3">
    <name type="scientific">Vigna unguiculata</name>
    <name type="common">Cowpea</name>
    <dbReference type="NCBI Taxonomy" id="3917"/>
    <lineage>
        <taxon>Eukaryota</taxon>
        <taxon>Viridiplantae</taxon>
        <taxon>Streptophyta</taxon>
        <taxon>Embryophyta</taxon>
        <taxon>Tracheophyta</taxon>
        <taxon>Spermatophyta</taxon>
        <taxon>Magnoliopsida</taxon>
        <taxon>eudicotyledons</taxon>
        <taxon>Gunneridae</taxon>
        <taxon>Pentapetalae</taxon>
        <taxon>rosids</taxon>
        <taxon>fabids</taxon>
        <taxon>Fabales</taxon>
        <taxon>Fabaceae</taxon>
        <taxon>Papilionoideae</taxon>
        <taxon>50 kb inversion clade</taxon>
        <taxon>NPAAA clade</taxon>
        <taxon>indigoferoid/millettioid clade</taxon>
        <taxon>Phaseoleae</taxon>
        <taxon>Vigna</taxon>
    </lineage>
</organism>
<evidence type="ECO:0000313" key="3">
    <source>
        <dbReference type="Proteomes" id="UP000501690"/>
    </source>
</evidence>
<keyword evidence="3" id="KW-1185">Reference proteome</keyword>
<dbReference type="Proteomes" id="UP000501690">
    <property type="component" value="Linkage Group LG2"/>
</dbReference>
<gene>
    <name evidence="2" type="ORF">DEO72_LG2g632</name>
</gene>
<reference evidence="2 3" key="1">
    <citation type="submission" date="2019-04" db="EMBL/GenBank/DDBJ databases">
        <title>An improved genome assembly and genetic linkage map for asparagus bean, Vigna unguiculata ssp. sesquipedialis.</title>
        <authorList>
            <person name="Xia Q."/>
            <person name="Zhang R."/>
            <person name="Dong Y."/>
        </authorList>
    </citation>
    <scope>NUCLEOTIDE SEQUENCE [LARGE SCALE GENOMIC DNA]</scope>
    <source>
        <tissue evidence="2">Leaf</tissue>
    </source>
</reference>
<dbReference type="AlphaFoldDB" id="A0A4D6KZG7"/>
<proteinExistence type="predicted"/>
<protein>
    <submittedName>
        <fullName evidence="2">Uncharacterized protein</fullName>
    </submittedName>
</protein>
<accession>A0A4D6KZG7</accession>
<name>A0A4D6KZG7_VIGUN</name>
<feature type="region of interest" description="Disordered" evidence="1">
    <location>
        <begin position="22"/>
        <end position="41"/>
    </location>
</feature>
<evidence type="ECO:0000256" key="1">
    <source>
        <dbReference type="SAM" id="MobiDB-lite"/>
    </source>
</evidence>
<evidence type="ECO:0000313" key="2">
    <source>
        <dbReference type="EMBL" id="QCD80311.1"/>
    </source>
</evidence>
<sequence length="52" mass="5512">MLAPMKPPIAIGVADNNSGGWRVGEASPGIGVPMSQEDERGREDEGLLLFVF</sequence>
<dbReference type="EMBL" id="CP039346">
    <property type="protein sequence ID" value="QCD80311.1"/>
    <property type="molecule type" value="Genomic_DNA"/>
</dbReference>